<reference evidence="1 2" key="1">
    <citation type="submission" date="2024-02" db="EMBL/GenBank/DDBJ databases">
        <authorList>
            <person name="Vignale AGUSTIN F."/>
            <person name="Sosa J E."/>
            <person name="Modenutti C."/>
        </authorList>
    </citation>
    <scope>NUCLEOTIDE SEQUENCE [LARGE SCALE GENOMIC DNA]</scope>
</reference>
<keyword evidence="2" id="KW-1185">Reference proteome</keyword>
<accession>A0ABC8TM45</accession>
<dbReference type="AlphaFoldDB" id="A0ABC8TM45"/>
<name>A0ABC8TM45_9AQUA</name>
<gene>
    <name evidence="1" type="ORF">ILEXP_LOCUS40031</name>
</gene>
<sequence>MELRSDFVSTKARKRVLAKARRCKYASMCMLSFLPSCRRKGSEAAVLYESGLRHALMVVGFASWRRSSLTTTMVMVLLVTRGWTKLWVDCYEGGRCSTCRQGCWILGVIGVASFNG</sequence>
<evidence type="ECO:0000313" key="1">
    <source>
        <dbReference type="EMBL" id="CAK9170535.1"/>
    </source>
</evidence>
<organism evidence="1 2">
    <name type="scientific">Ilex paraguariensis</name>
    <name type="common">yerba mate</name>
    <dbReference type="NCBI Taxonomy" id="185542"/>
    <lineage>
        <taxon>Eukaryota</taxon>
        <taxon>Viridiplantae</taxon>
        <taxon>Streptophyta</taxon>
        <taxon>Embryophyta</taxon>
        <taxon>Tracheophyta</taxon>
        <taxon>Spermatophyta</taxon>
        <taxon>Magnoliopsida</taxon>
        <taxon>eudicotyledons</taxon>
        <taxon>Gunneridae</taxon>
        <taxon>Pentapetalae</taxon>
        <taxon>asterids</taxon>
        <taxon>campanulids</taxon>
        <taxon>Aquifoliales</taxon>
        <taxon>Aquifoliaceae</taxon>
        <taxon>Ilex</taxon>
    </lineage>
</organism>
<dbReference type="Proteomes" id="UP001642360">
    <property type="component" value="Unassembled WGS sequence"/>
</dbReference>
<proteinExistence type="predicted"/>
<comment type="caution">
    <text evidence="1">The sequence shown here is derived from an EMBL/GenBank/DDBJ whole genome shotgun (WGS) entry which is preliminary data.</text>
</comment>
<protein>
    <submittedName>
        <fullName evidence="1">Uncharacterized protein</fullName>
    </submittedName>
</protein>
<dbReference type="EMBL" id="CAUOFW020005514">
    <property type="protein sequence ID" value="CAK9170535.1"/>
    <property type="molecule type" value="Genomic_DNA"/>
</dbReference>
<evidence type="ECO:0000313" key="2">
    <source>
        <dbReference type="Proteomes" id="UP001642360"/>
    </source>
</evidence>